<evidence type="ECO:0000256" key="1">
    <source>
        <dbReference type="SAM" id="MobiDB-lite"/>
    </source>
</evidence>
<accession>A0A9P4PTS8</accession>
<evidence type="ECO:0000313" key="3">
    <source>
        <dbReference type="Proteomes" id="UP000799764"/>
    </source>
</evidence>
<dbReference type="AlphaFoldDB" id="A0A9P4PTS8"/>
<dbReference type="Proteomes" id="UP000799764">
    <property type="component" value="Unassembled WGS sequence"/>
</dbReference>
<keyword evidence="3" id="KW-1185">Reference proteome</keyword>
<feature type="region of interest" description="Disordered" evidence="1">
    <location>
        <begin position="122"/>
        <end position="270"/>
    </location>
</feature>
<feature type="compositionally biased region" description="Polar residues" evidence="1">
    <location>
        <begin position="153"/>
        <end position="177"/>
    </location>
</feature>
<organism evidence="2 3">
    <name type="scientific">Karstenula rhodostoma CBS 690.94</name>
    <dbReference type="NCBI Taxonomy" id="1392251"/>
    <lineage>
        <taxon>Eukaryota</taxon>
        <taxon>Fungi</taxon>
        <taxon>Dikarya</taxon>
        <taxon>Ascomycota</taxon>
        <taxon>Pezizomycotina</taxon>
        <taxon>Dothideomycetes</taxon>
        <taxon>Pleosporomycetidae</taxon>
        <taxon>Pleosporales</taxon>
        <taxon>Massarineae</taxon>
        <taxon>Didymosphaeriaceae</taxon>
        <taxon>Karstenula</taxon>
    </lineage>
</organism>
<gene>
    <name evidence="2" type="ORF">P171DRAFT_479400</name>
</gene>
<feature type="region of interest" description="Disordered" evidence="1">
    <location>
        <begin position="358"/>
        <end position="381"/>
    </location>
</feature>
<dbReference type="OrthoDB" id="3794618at2759"/>
<dbReference type="EMBL" id="MU001493">
    <property type="protein sequence ID" value="KAF2450301.1"/>
    <property type="molecule type" value="Genomic_DNA"/>
</dbReference>
<reference evidence="2" key="1">
    <citation type="journal article" date="2020" name="Stud. Mycol.">
        <title>101 Dothideomycetes genomes: a test case for predicting lifestyles and emergence of pathogens.</title>
        <authorList>
            <person name="Haridas S."/>
            <person name="Albert R."/>
            <person name="Binder M."/>
            <person name="Bloem J."/>
            <person name="Labutti K."/>
            <person name="Salamov A."/>
            <person name="Andreopoulos B."/>
            <person name="Baker S."/>
            <person name="Barry K."/>
            <person name="Bills G."/>
            <person name="Bluhm B."/>
            <person name="Cannon C."/>
            <person name="Castanera R."/>
            <person name="Culley D."/>
            <person name="Daum C."/>
            <person name="Ezra D."/>
            <person name="Gonzalez J."/>
            <person name="Henrissat B."/>
            <person name="Kuo A."/>
            <person name="Liang C."/>
            <person name="Lipzen A."/>
            <person name="Lutzoni F."/>
            <person name="Magnuson J."/>
            <person name="Mondo S."/>
            <person name="Nolan M."/>
            <person name="Ohm R."/>
            <person name="Pangilinan J."/>
            <person name="Park H.-J."/>
            <person name="Ramirez L."/>
            <person name="Alfaro M."/>
            <person name="Sun H."/>
            <person name="Tritt A."/>
            <person name="Yoshinaga Y."/>
            <person name="Zwiers L.-H."/>
            <person name="Turgeon B."/>
            <person name="Goodwin S."/>
            <person name="Spatafora J."/>
            <person name="Crous P."/>
            <person name="Grigoriev I."/>
        </authorList>
    </citation>
    <scope>NUCLEOTIDE SEQUENCE</scope>
    <source>
        <strain evidence="2">CBS 690.94</strain>
    </source>
</reference>
<comment type="caution">
    <text evidence="2">The sequence shown here is derived from an EMBL/GenBank/DDBJ whole genome shotgun (WGS) entry which is preliminary data.</text>
</comment>
<evidence type="ECO:0000313" key="2">
    <source>
        <dbReference type="EMBL" id="KAF2450301.1"/>
    </source>
</evidence>
<feature type="region of interest" description="Disordered" evidence="1">
    <location>
        <begin position="1"/>
        <end position="57"/>
    </location>
</feature>
<feature type="compositionally biased region" description="Basic and acidic residues" evidence="1">
    <location>
        <begin position="196"/>
        <end position="211"/>
    </location>
</feature>
<feature type="compositionally biased region" description="Low complexity" evidence="1">
    <location>
        <begin position="216"/>
        <end position="227"/>
    </location>
</feature>
<name>A0A9P4PTS8_9PLEO</name>
<proteinExistence type="predicted"/>
<feature type="compositionally biased region" description="Polar residues" evidence="1">
    <location>
        <begin position="1"/>
        <end position="21"/>
    </location>
</feature>
<sequence length="484" mass="53474">MQHQPDSAAQEQAMSPASASQYLAEHYESIDPANFDPRLDAILDGPPFLAPTHDQQQSLEKVADEFFRDFYSGDDLWGMDSHRMPGDSVMGGKGDGVYVPQYEPETLELVMALQEAGSYEQANEGKELAVAQEQTKEPEEHMQQQVQEEIASQEDQQQLPETQNTEAERSSSWNPYSDSHVGRQYMSSAMAKKRKNNEPEHDDAAKKHQSETSRASLLSPPSTPELSYGQAVAGASQPSIAVALSGQAQYASPEVPQNAEMPPNISPMANLNNVLVDPHHDAATPLLHNSPAAWQYAPPASPYTLQPLSPYSRFTPASPYNGYVPPTPAAYVPTPPYPGYAPAWSTDPAALQYNPPSALPPTPAATKVKSHTPDKKPIPRASSDIPVVLRHITRGIQNRATDVLYQAALDINQYIFDWHEERDRLAAMMENKKLAYDANNPDDEKWSPEARDARKKLMGRIRGFEKKFALVNAELEKRGLVVPV</sequence>
<protein>
    <submittedName>
        <fullName evidence="2">Uncharacterized protein</fullName>
    </submittedName>
</protein>